<evidence type="ECO:0000259" key="1">
    <source>
        <dbReference type="PROSITE" id="PS50041"/>
    </source>
</evidence>
<dbReference type="AlphaFoldDB" id="A0A8C1WNQ0"/>
<dbReference type="PANTHER" id="PTHR22803">
    <property type="entry name" value="MANNOSE, PHOSPHOLIPASE, LECTIN RECEPTOR RELATED"/>
    <property type="match status" value="1"/>
</dbReference>
<dbReference type="Gene3D" id="3.10.100.10">
    <property type="entry name" value="Mannose-Binding Protein A, subunit A"/>
    <property type="match status" value="1"/>
</dbReference>
<dbReference type="Proteomes" id="UP000694700">
    <property type="component" value="Unplaced"/>
</dbReference>
<dbReference type="SUPFAM" id="SSF56436">
    <property type="entry name" value="C-type lectin-like"/>
    <property type="match status" value="1"/>
</dbReference>
<sequence length="163" mass="19466">KKYYTRIIFIKFLEFKYVILSFRCSMPKLCNVDSFTDWYKVGSVCVKYFDRPLNFTDAEFNCRTKAPGAHLVSVHEEEHNDYLLCIVKKFNPNNLRIWLGAFELFKSGKFLWVDGSNWDFQKWKHGEPSHMYTSIEECVEMNWHGKNRETLPFGTFIFISFLN</sequence>
<dbReference type="SMART" id="SM00034">
    <property type="entry name" value="CLECT"/>
    <property type="match status" value="1"/>
</dbReference>
<name>A0A8C1WNQ0_CYPCA</name>
<feature type="domain" description="C-type lectin" evidence="1">
    <location>
        <begin position="41"/>
        <end position="144"/>
    </location>
</feature>
<proteinExistence type="predicted"/>
<dbReference type="InterPro" id="IPR001304">
    <property type="entry name" value="C-type_lectin-like"/>
</dbReference>
<reference evidence="2" key="1">
    <citation type="submission" date="2025-08" db="UniProtKB">
        <authorList>
            <consortium name="Ensembl"/>
        </authorList>
    </citation>
    <scope>IDENTIFICATION</scope>
</reference>
<dbReference type="Ensembl" id="ENSCCRT00015072251.1">
    <property type="protein sequence ID" value="ENSCCRP00015069992.1"/>
    <property type="gene ID" value="ENSCCRG00015028368.1"/>
</dbReference>
<evidence type="ECO:0000313" key="3">
    <source>
        <dbReference type="Proteomes" id="UP000694700"/>
    </source>
</evidence>
<organism evidence="2 3">
    <name type="scientific">Cyprinus carpio</name>
    <name type="common">Common carp</name>
    <dbReference type="NCBI Taxonomy" id="7962"/>
    <lineage>
        <taxon>Eukaryota</taxon>
        <taxon>Metazoa</taxon>
        <taxon>Chordata</taxon>
        <taxon>Craniata</taxon>
        <taxon>Vertebrata</taxon>
        <taxon>Euteleostomi</taxon>
        <taxon>Actinopterygii</taxon>
        <taxon>Neopterygii</taxon>
        <taxon>Teleostei</taxon>
        <taxon>Ostariophysi</taxon>
        <taxon>Cypriniformes</taxon>
        <taxon>Cyprinidae</taxon>
        <taxon>Cyprininae</taxon>
        <taxon>Cyprinus</taxon>
    </lineage>
</organism>
<dbReference type="InterPro" id="IPR016186">
    <property type="entry name" value="C-type_lectin-like/link_sf"/>
</dbReference>
<dbReference type="Pfam" id="PF00059">
    <property type="entry name" value="Lectin_C"/>
    <property type="match status" value="1"/>
</dbReference>
<dbReference type="PROSITE" id="PS50041">
    <property type="entry name" value="C_TYPE_LECTIN_2"/>
    <property type="match status" value="1"/>
</dbReference>
<dbReference type="InterPro" id="IPR050111">
    <property type="entry name" value="C-type_lectin/snaclec_domain"/>
</dbReference>
<protein>
    <recommendedName>
        <fullName evidence="1">C-type lectin domain-containing protein</fullName>
    </recommendedName>
</protein>
<accession>A0A8C1WNQ0</accession>
<evidence type="ECO:0000313" key="2">
    <source>
        <dbReference type="Ensembl" id="ENSCCRP00015069992.1"/>
    </source>
</evidence>
<dbReference type="InterPro" id="IPR016187">
    <property type="entry name" value="CTDL_fold"/>
</dbReference>